<dbReference type="GO" id="GO:0005829">
    <property type="term" value="C:cytosol"/>
    <property type="evidence" value="ECO:0007669"/>
    <property type="project" value="TreeGrafter"/>
</dbReference>
<dbReference type="InterPro" id="IPR020843">
    <property type="entry name" value="ER"/>
</dbReference>
<dbReference type="Pfam" id="PF00107">
    <property type="entry name" value="ADH_zinc_N"/>
    <property type="match status" value="1"/>
</dbReference>
<dbReference type="EMBL" id="PXYW01000002">
    <property type="protein sequence ID" value="PSR35288.1"/>
    <property type="molecule type" value="Genomic_DNA"/>
</dbReference>
<dbReference type="SMART" id="SM00829">
    <property type="entry name" value="PKS_ER"/>
    <property type="match status" value="1"/>
</dbReference>
<protein>
    <recommendedName>
        <fullName evidence="3">Enoyl reductase (ER) domain-containing protein</fullName>
    </recommendedName>
</protein>
<dbReference type="PANTHER" id="PTHR48106">
    <property type="entry name" value="QUINONE OXIDOREDUCTASE PIG3-RELATED"/>
    <property type="match status" value="1"/>
</dbReference>
<dbReference type="Gene3D" id="3.90.180.10">
    <property type="entry name" value="Medium-chain alcohol dehydrogenases, catalytic domain"/>
    <property type="match status" value="1"/>
</dbReference>
<evidence type="ECO:0000313" key="5">
    <source>
        <dbReference type="Proteomes" id="UP000242972"/>
    </source>
</evidence>
<dbReference type="InterPro" id="IPR011032">
    <property type="entry name" value="GroES-like_sf"/>
</dbReference>
<dbReference type="InterPro" id="IPR002364">
    <property type="entry name" value="Quin_OxRdtase/zeta-crystal_CS"/>
</dbReference>
<dbReference type="Proteomes" id="UP000242972">
    <property type="component" value="Unassembled WGS sequence"/>
</dbReference>
<organism evidence="4 5">
    <name type="scientific">Sulfobacillus benefaciens</name>
    <dbReference type="NCBI Taxonomy" id="453960"/>
    <lineage>
        <taxon>Bacteria</taxon>
        <taxon>Bacillati</taxon>
        <taxon>Bacillota</taxon>
        <taxon>Clostridia</taxon>
        <taxon>Eubacteriales</taxon>
        <taxon>Clostridiales Family XVII. Incertae Sedis</taxon>
        <taxon>Sulfobacillus</taxon>
    </lineage>
</organism>
<dbReference type="GO" id="GO:0008270">
    <property type="term" value="F:zinc ion binding"/>
    <property type="evidence" value="ECO:0007669"/>
    <property type="project" value="InterPro"/>
</dbReference>
<name>A0A2T2XLH8_9FIRM</name>
<accession>A0A2T2XLH8</accession>
<evidence type="ECO:0000259" key="3">
    <source>
        <dbReference type="SMART" id="SM00829"/>
    </source>
</evidence>
<dbReference type="InterPro" id="IPR013154">
    <property type="entry name" value="ADH-like_N"/>
</dbReference>
<dbReference type="GO" id="GO:0035925">
    <property type="term" value="F:mRNA 3'-UTR AU-rich region binding"/>
    <property type="evidence" value="ECO:0007669"/>
    <property type="project" value="TreeGrafter"/>
</dbReference>
<dbReference type="InterPro" id="IPR036291">
    <property type="entry name" value="NAD(P)-bd_dom_sf"/>
</dbReference>
<dbReference type="Gene3D" id="3.40.50.720">
    <property type="entry name" value="NAD(P)-binding Rossmann-like Domain"/>
    <property type="match status" value="1"/>
</dbReference>
<dbReference type="PROSITE" id="PS01162">
    <property type="entry name" value="QOR_ZETA_CRYSTAL"/>
    <property type="match status" value="1"/>
</dbReference>
<comment type="caution">
    <text evidence="4">The sequence shown here is derived from an EMBL/GenBank/DDBJ whole genome shotgun (WGS) entry which is preliminary data.</text>
</comment>
<keyword evidence="2" id="KW-0560">Oxidoreductase</keyword>
<dbReference type="GO" id="GO:0003960">
    <property type="term" value="F:quinone reductase (NADPH) activity"/>
    <property type="evidence" value="ECO:0007669"/>
    <property type="project" value="TreeGrafter"/>
</dbReference>
<dbReference type="SUPFAM" id="SSF50129">
    <property type="entry name" value="GroES-like"/>
    <property type="match status" value="1"/>
</dbReference>
<dbReference type="PANTHER" id="PTHR48106:SF13">
    <property type="entry name" value="QUINONE OXIDOREDUCTASE-RELATED"/>
    <property type="match status" value="1"/>
</dbReference>
<keyword evidence="1" id="KW-0521">NADP</keyword>
<dbReference type="GO" id="GO:0070402">
    <property type="term" value="F:NADPH binding"/>
    <property type="evidence" value="ECO:0007669"/>
    <property type="project" value="TreeGrafter"/>
</dbReference>
<reference evidence="4 5" key="1">
    <citation type="journal article" date="2014" name="BMC Genomics">
        <title>Comparison of environmental and isolate Sulfobacillus genomes reveals diverse carbon, sulfur, nitrogen, and hydrogen metabolisms.</title>
        <authorList>
            <person name="Justice N.B."/>
            <person name="Norman A."/>
            <person name="Brown C.T."/>
            <person name="Singh A."/>
            <person name="Thomas B.C."/>
            <person name="Banfield J.F."/>
        </authorList>
    </citation>
    <scope>NUCLEOTIDE SEQUENCE [LARGE SCALE GENOMIC DNA]</scope>
    <source>
        <strain evidence="4">AMDSBA4</strain>
    </source>
</reference>
<feature type="domain" description="Enoyl reductase (ER)" evidence="3">
    <location>
        <begin position="10"/>
        <end position="323"/>
    </location>
</feature>
<dbReference type="SUPFAM" id="SSF51735">
    <property type="entry name" value="NAD(P)-binding Rossmann-fold domains"/>
    <property type="match status" value="1"/>
</dbReference>
<gene>
    <name evidence="4" type="ORF">C7B46_01065</name>
</gene>
<dbReference type="InterPro" id="IPR013149">
    <property type="entry name" value="ADH-like_C"/>
</dbReference>
<sequence length="328" mass="34883">MRTIEVSEFGGPDQLRLVNRPVREPGACEIRIRAVAASVNFADIKARQGLYHNGGKLPFVPGLDVAGIVDAMGSDVTGLHIGQRVIAFPQSGSYSEYTIADRNLVYALPEEVGWEEAAAVPTVFVTAHQLLTTVTRLIPGETVLVHAAAGGVGTAAVQLARYLGAGTVIGTVGSDIKLDIARQYGADYVFNYARESFAEAVLEATHGRGVDIILDSVGGDEFAENFRCLAPYGRIAVFGNASGRYGSVSGGELHGSCRAVLGYSMGTTRRLRPETLLPSVTAVLELVRDKTLKVLIGARYALEEAALAHTLMETRQSIGKILLQIAAE</sequence>
<evidence type="ECO:0000313" key="4">
    <source>
        <dbReference type="EMBL" id="PSR35288.1"/>
    </source>
</evidence>
<evidence type="ECO:0000256" key="2">
    <source>
        <dbReference type="ARBA" id="ARBA00023002"/>
    </source>
</evidence>
<dbReference type="Pfam" id="PF08240">
    <property type="entry name" value="ADH_N"/>
    <property type="match status" value="1"/>
</dbReference>
<evidence type="ECO:0000256" key="1">
    <source>
        <dbReference type="ARBA" id="ARBA00022857"/>
    </source>
</evidence>
<proteinExistence type="predicted"/>
<dbReference type="AlphaFoldDB" id="A0A2T2XLH8"/>